<keyword evidence="2" id="KW-1185">Reference proteome</keyword>
<comment type="caution">
    <text evidence="1">The sequence shown here is derived from an EMBL/GenBank/DDBJ whole genome shotgun (WGS) entry which is preliminary data.</text>
</comment>
<dbReference type="Proteomes" id="UP001597512">
    <property type="component" value="Unassembled WGS sequence"/>
</dbReference>
<organism evidence="1 2">
    <name type="scientific">Spirosoma flavum</name>
    <dbReference type="NCBI Taxonomy" id="2048557"/>
    <lineage>
        <taxon>Bacteria</taxon>
        <taxon>Pseudomonadati</taxon>
        <taxon>Bacteroidota</taxon>
        <taxon>Cytophagia</taxon>
        <taxon>Cytophagales</taxon>
        <taxon>Cytophagaceae</taxon>
        <taxon>Spirosoma</taxon>
    </lineage>
</organism>
<dbReference type="RefSeq" id="WP_381502734.1">
    <property type="nucleotide sequence ID" value="NZ_JBHUOM010000012.1"/>
</dbReference>
<reference evidence="2" key="1">
    <citation type="journal article" date="2019" name="Int. J. Syst. Evol. Microbiol.">
        <title>The Global Catalogue of Microorganisms (GCM) 10K type strain sequencing project: providing services to taxonomists for standard genome sequencing and annotation.</title>
        <authorList>
            <consortium name="The Broad Institute Genomics Platform"/>
            <consortium name="The Broad Institute Genome Sequencing Center for Infectious Disease"/>
            <person name="Wu L."/>
            <person name="Ma J."/>
        </authorList>
    </citation>
    <scope>NUCLEOTIDE SEQUENCE [LARGE SCALE GENOMIC DNA]</scope>
    <source>
        <strain evidence="2">KCTC 52490</strain>
    </source>
</reference>
<gene>
    <name evidence="1" type="ORF">ACFS25_15650</name>
</gene>
<protein>
    <submittedName>
        <fullName evidence="1">Uncharacterized protein</fullName>
    </submittedName>
</protein>
<accession>A0ABW6AM12</accession>
<evidence type="ECO:0000313" key="1">
    <source>
        <dbReference type="EMBL" id="MFD2935225.1"/>
    </source>
</evidence>
<proteinExistence type="predicted"/>
<sequence length="46" mass="5274">MASSKPSKDSLASSQFKKLFYEYLFVTNRRYGQRILPQVTETKASA</sequence>
<name>A0ABW6AM12_9BACT</name>
<evidence type="ECO:0000313" key="2">
    <source>
        <dbReference type="Proteomes" id="UP001597512"/>
    </source>
</evidence>
<dbReference type="EMBL" id="JBHUOM010000012">
    <property type="protein sequence ID" value="MFD2935225.1"/>
    <property type="molecule type" value="Genomic_DNA"/>
</dbReference>